<feature type="region of interest" description="Disordered" evidence="2">
    <location>
        <begin position="540"/>
        <end position="568"/>
    </location>
</feature>
<evidence type="ECO:0000256" key="3">
    <source>
        <dbReference type="SAM" id="SignalP"/>
    </source>
</evidence>
<comment type="caution">
    <text evidence="5">The sequence shown here is derived from an EMBL/GenBank/DDBJ whole genome shotgun (WGS) entry which is preliminary data.</text>
</comment>
<dbReference type="RefSeq" id="XP_028528038.1">
    <property type="nucleotide sequence ID" value="XM_028671380.1"/>
</dbReference>
<dbReference type="OrthoDB" id="1696305at2759"/>
<feature type="compositionally biased region" description="Low complexity" evidence="2">
    <location>
        <begin position="514"/>
        <end position="525"/>
    </location>
</feature>
<dbReference type="GeneID" id="39731160"/>
<evidence type="ECO:0000313" key="6">
    <source>
        <dbReference type="Proteomes" id="UP000220797"/>
    </source>
</evidence>
<reference evidence="5" key="1">
    <citation type="submission" date="2015-04" db="EMBL/GenBank/DDBJ databases">
        <authorList>
            <consortium name="Pathogen Informatics"/>
        </authorList>
    </citation>
    <scope>NUCLEOTIDE SEQUENCE [LARGE SCALE GENOMIC DNA]</scope>
    <source>
        <strain evidence="5">8A</strain>
    </source>
</reference>
<dbReference type="InterPro" id="IPR027417">
    <property type="entry name" value="P-loop_NTPase"/>
</dbReference>
<feature type="signal peptide" evidence="3">
    <location>
        <begin position="1"/>
        <end position="21"/>
    </location>
</feature>
<evidence type="ECO:0000259" key="4">
    <source>
        <dbReference type="Pfam" id="PF01926"/>
    </source>
</evidence>
<dbReference type="PANTHER" id="PTHR46434:SF1">
    <property type="entry name" value="GENETIC INTERACTOR OF PROHIBITINS 3, MITOCHONDRIAL"/>
    <property type="match status" value="1"/>
</dbReference>
<dbReference type="SUPFAM" id="SSF52540">
    <property type="entry name" value="P-loop containing nucleoside triphosphate hydrolases"/>
    <property type="match status" value="1"/>
</dbReference>
<dbReference type="InterPro" id="IPR006073">
    <property type="entry name" value="GTP-bd"/>
</dbReference>
<evidence type="ECO:0000256" key="2">
    <source>
        <dbReference type="SAM" id="MobiDB-lite"/>
    </source>
</evidence>
<feature type="coiled-coil region" evidence="1">
    <location>
        <begin position="203"/>
        <end position="238"/>
    </location>
</feature>
<evidence type="ECO:0000313" key="5">
    <source>
        <dbReference type="EMBL" id="CRG95226.1"/>
    </source>
</evidence>
<feature type="compositionally biased region" description="Basic residues" evidence="2">
    <location>
        <begin position="361"/>
        <end position="370"/>
    </location>
</feature>
<dbReference type="GO" id="GO:0005525">
    <property type="term" value="F:GTP binding"/>
    <property type="evidence" value="ECO:0007669"/>
    <property type="project" value="InterPro"/>
</dbReference>
<keyword evidence="3" id="KW-0732">Signal</keyword>
<feature type="region of interest" description="Disordered" evidence="2">
    <location>
        <begin position="1063"/>
        <end position="1084"/>
    </location>
</feature>
<proteinExistence type="predicted"/>
<feature type="compositionally biased region" description="Basic and acidic residues" evidence="2">
    <location>
        <begin position="380"/>
        <end position="393"/>
    </location>
</feature>
<feature type="region of interest" description="Disordered" evidence="2">
    <location>
        <begin position="347"/>
        <end position="525"/>
    </location>
</feature>
<protein>
    <recommendedName>
        <fullName evidence="4">G domain-containing protein</fullName>
    </recommendedName>
</protein>
<keyword evidence="1" id="KW-0175">Coiled coil</keyword>
<dbReference type="VEuPathDB" id="PlasmoDB:PGAL8A_00263100"/>
<dbReference type="InterPro" id="IPR050896">
    <property type="entry name" value="Mito_lipid_metab_GTPase"/>
</dbReference>
<sequence length="1714" mass="206577">MFLKIVIFLLINIFIYTKCNSYILKNNYFQNLFFINNINSLYNSRECKTFRNKKLVLKSNKKRKKEKSFNKCFLLNKKHCGIYWKYKTKKWKILSNFDKIFKESFNEDDRLKKSELISILACICTNIVIEYLKIKEEKKNENFQYTFDYDVMNILKMVNFEYDVNEEIKKKKKKSYKKEKAKKNIPNCKLNKEYFINNEEEVYKESEELNINIDNKNSKEENEELDKYIKKIENNTMEISEINHYIDLFFGKNTYNNIFVKFNIDIYKIYNILNSVLFEKSKEKENVMQLQKFVEQEENKLYKKKINVRNVNSFNDYLDKFNSLEEQKNINEIENILYDDDTPKCFKTSKRKKNSGFNKKSNLKKNKNKMNGRNFQHIIANEEEKNDENNRDNQDDDQDNNDENNRDNQDDDQDNNDENNRDNQDNYQDYNNENNRDNQDDDQYNNNENNRDNQDINYQNGDNNRDNQDNDKYNNDENNRDNQDYDQYNNNENNRDNQDYDQYNNNENNRDNQDNNCQNGDNIINGNINEYKVNEENNMYENSNHKNDKNKNFSNENDYEKHKDNHENKRGFLNSISYALIKKNNIENDNDEEKKEGKNNIILIKFFYENIYKCEFRTDIGVIVYDSGMHNFIDEIKIKDVNMDNKYLNKDKINIEDFVNNMNFEKLCSLPYKKRFYKKQSIIKEINNKIDFNNLHDEYLSSLLYIYLKIWGDDLHFYELKKVDIKYFNKEKDELEYNKKDNFLINYDEKKNMLIDSDLYNQIIHKNTGEKKKYFYNLFDDTFLSNDYISFNLKLFINNKKEINNYDTLMNTLKLYNSSLSRSIQYYLSTINEHNFSFVSSEEFLKNYIYNENDEFFNFKKILHKCKTESKYIHLFLNSKKKKKNNKNFKLFCFHETSFMSRNFFFLKRKYNIFENKIYNKFLGDIKNYSISVYSKKKKRIENGCENFIFDPVDELEEELINFEEINNILDLKGEKNEMNTNETKLNDNTLPLKNISKKEEEENNLNVINSSKNIYIEKMIEKQKKTNDFLNLVKLNEDVKKNLNIVNYEEALKYFKEELKNKQKQKGKTSETNNVNNEDERDNEIKDKEIDRYINLILENKNNNIINKENDEIKDDKLNKEKEKVEDFFKSMDVKVKLSKNTCVGCGIMFQSTYKDKFGFLKNHIYEKVVNKDEDLDKKKLLHDIYDEHKENQDDLINYKNKLNEFFSFRGENINNIFENNKNSNNDKTNINDNRENENIHFYDLNKNSILKESYEEEDNNENPYICERCFNLKYKNKIYNNLIVNYTNNNEISAHDFEKYVINIFKKRCCIIYIVDILDLYVYSNLNKLYNIYKKIHYDKGKVEGFYFCVNKIDLLKDYKEFTIKNYIYSFLKSNKINVLFKNIFLVSAKTGYNVKKLIYTVYMNSKKVIKKKKKNNNNEKLIKRNETNEYNTNDLKEEENDFENPIGYDEEKENSKDFMKKNNKKNYGVKNLNIYIVGNANSGKSSLINYLLKNIKKKEKNFSISNSIIPGTTLKNIQIKLNKNLTINDTPGIISNNSILSHLNFEELKYVVCTKLKKKIPSMYINENDYIFVGGILYIHILNIQKYYSIISFFISDKIPVIKRKKFSKDPNVFLREKIKSGFLYPPFSVERFDEINDFKKYYFNLNNTNNDSDNSSYDIHIQGMGYITFYSFRSIEFNLYTLKNVEVVSRSSLLPYHKKYGNLDFSKKML</sequence>
<feature type="chain" id="PRO_5009618933" description="G domain-containing protein" evidence="3">
    <location>
        <begin position="22"/>
        <end position="1714"/>
    </location>
</feature>
<gene>
    <name evidence="5" type="ORF">PGAL8A_00263100</name>
</gene>
<feature type="domain" description="G" evidence="4">
    <location>
        <begin position="1477"/>
        <end position="1539"/>
    </location>
</feature>
<evidence type="ECO:0000256" key="1">
    <source>
        <dbReference type="SAM" id="Coils"/>
    </source>
</evidence>
<dbReference type="Pfam" id="PF01926">
    <property type="entry name" value="MMR_HSR1"/>
    <property type="match status" value="1"/>
</dbReference>
<dbReference type="Proteomes" id="UP000220797">
    <property type="component" value="Unassembled WGS sequence"/>
</dbReference>
<keyword evidence="6" id="KW-1185">Reference proteome</keyword>
<dbReference type="EMBL" id="CVMV01000032">
    <property type="protein sequence ID" value="CRG95226.1"/>
    <property type="molecule type" value="Genomic_DNA"/>
</dbReference>
<name>A0A1J1GRT9_PLAGA</name>
<feature type="compositionally biased region" description="Basic and acidic residues" evidence="2">
    <location>
        <begin position="463"/>
        <end position="483"/>
    </location>
</feature>
<accession>A0A1J1GRT9</accession>
<dbReference type="Gene3D" id="3.40.50.300">
    <property type="entry name" value="P-loop containing nucleotide triphosphate hydrolases"/>
    <property type="match status" value="1"/>
</dbReference>
<feature type="compositionally biased region" description="Basic and acidic residues" evidence="2">
    <location>
        <begin position="558"/>
        <end position="568"/>
    </location>
</feature>
<dbReference type="PANTHER" id="PTHR46434">
    <property type="entry name" value="GENETIC INTERACTOR OF PROHIBITINS 3, MITOCHONDRIAL"/>
    <property type="match status" value="1"/>
</dbReference>
<organism evidence="5 6">
    <name type="scientific">Plasmodium gallinaceum</name>
    <dbReference type="NCBI Taxonomy" id="5849"/>
    <lineage>
        <taxon>Eukaryota</taxon>
        <taxon>Sar</taxon>
        <taxon>Alveolata</taxon>
        <taxon>Apicomplexa</taxon>
        <taxon>Aconoidasida</taxon>
        <taxon>Haemosporida</taxon>
        <taxon>Plasmodiidae</taxon>
        <taxon>Plasmodium</taxon>
        <taxon>Plasmodium (Haemamoeba)</taxon>
    </lineage>
</organism>